<evidence type="ECO:0000313" key="5">
    <source>
        <dbReference type="Proteomes" id="UP001500213"/>
    </source>
</evidence>
<keyword evidence="1" id="KW-0808">Transferase</keyword>
<evidence type="ECO:0000256" key="1">
    <source>
        <dbReference type="ARBA" id="ARBA00022679"/>
    </source>
</evidence>
<dbReference type="EMBL" id="BAABBX010000005">
    <property type="protein sequence ID" value="GAA4185014.1"/>
    <property type="molecule type" value="Genomic_DNA"/>
</dbReference>
<evidence type="ECO:0000256" key="2">
    <source>
        <dbReference type="ARBA" id="ARBA00023315"/>
    </source>
</evidence>
<proteinExistence type="predicted"/>
<keyword evidence="5" id="KW-1185">Reference proteome</keyword>
<dbReference type="SUPFAM" id="SSF55729">
    <property type="entry name" value="Acyl-CoA N-acyltransferases (Nat)"/>
    <property type="match status" value="1"/>
</dbReference>
<dbReference type="PROSITE" id="PS51186">
    <property type="entry name" value="GNAT"/>
    <property type="match status" value="1"/>
</dbReference>
<dbReference type="RefSeq" id="WP_344773752.1">
    <property type="nucleotide sequence ID" value="NZ_BAABBX010000005.1"/>
</dbReference>
<gene>
    <name evidence="4" type="ORF">GCM10022288_06420</name>
</gene>
<dbReference type="InterPro" id="IPR000182">
    <property type="entry name" value="GNAT_dom"/>
</dbReference>
<dbReference type="InterPro" id="IPR016181">
    <property type="entry name" value="Acyl_CoA_acyltransferase"/>
</dbReference>
<dbReference type="InterPro" id="IPR050680">
    <property type="entry name" value="YpeA/RimI_acetyltransf"/>
</dbReference>
<reference evidence="5" key="1">
    <citation type="journal article" date="2019" name="Int. J. Syst. Evol. Microbiol.">
        <title>The Global Catalogue of Microorganisms (GCM) 10K type strain sequencing project: providing services to taxonomists for standard genome sequencing and annotation.</title>
        <authorList>
            <consortium name="The Broad Institute Genomics Platform"/>
            <consortium name="The Broad Institute Genome Sequencing Center for Infectious Disease"/>
            <person name="Wu L."/>
            <person name="Ma J."/>
        </authorList>
    </citation>
    <scope>NUCLEOTIDE SEQUENCE [LARGE SCALE GENOMIC DNA]</scope>
    <source>
        <strain evidence="5">JCM 17593</strain>
    </source>
</reference>
<comment type="caution">
    <text evidence="4">The sequence shown here is derived from an EMBL/GenBank/DDBJ whole genome shotgun (WGS) entry which is preliminary data.</text>
</comment>
<name>A0ABP8AJL0_9MICO</name>
<sequence>MNSSLPETAVPQTDFAALADAAWPALERARVGAWQVRFAEGVTRRANSAWPAGGEADASPGALAAVESAYRERGLPPLFQLSGNDGAVRQRLIGRGYRVADETLVLAASVAPLFDTSTDAAVELADEPSAEWLAVWWAVDGRGGDAELDVARRILTGVPALYAGLRVDGAVVSVARLALVGGGWGGLYTVATLPDHRRRGYSERVVRALLAAGAARGVRDAWLQVLASNSGAIALYSRVGFTEAGRYSYLVGRLAVPPAGACRA</sequence>
<accession>A0ABP8AJL0</accession>
<protein>
    <recommendedName>
        <fullName evidence="3">N-acetyltransferase domain-containing protein</fullName>
    </recommendedName>
</protein>
<dbReference type="Proteomes" id="UP001500213">
    <property type="component" value="Unassembled WGS sequence"/>
</dbReference>
<organism evidence="4 5">
    <name type="scientific">Gryllotalpicola kribbensis</name>
    <dbReference type="NCBI Taxonomy" id="993084"/>
    <lineage>
        <taxon>Bacteria</taxon>
        <taxon>Bacillati</taxon>
        <taxon>Actinomycetota</taxon>
        <taxon>Actinomycetes</taxon>
        <taxon>Micrococcales</taxon>
        <taxon>Microbacteriaceae</taxon>
        <taxon>Gryllotalpicola</taxon>
    </lineage>
</organism>
<keyword evidence="2" id="KW-0012">Acyltransferase</keyword>
<dbReference type="InterPro" id="IPR056935">
    <property type="entry name" value="Rv0428c-like_C"/>
</dbReference>
<dbReference type="Gene3D" id="3.40.630.30">
    <property type="match status" value="1"/>
</dbReference>
<evidence type="ECO:0000259" key="3">
    <source>
        <dbReference type="PROSITE" id="PS51186"/>
    </source>
</evidence>
<feature type="domain" description="N-acetyltransferase" evidence="3">
    <location>
        <begin position="97"/>
        <end position="263"/>
    </location>
</feature>
<dbReference type="PANTHER" id="PTHR43420">
    <property type="entry name" value="ACETYLTRANSFERASE"/>
    <property type="match status" value="1"/>
</dbReference>
<dbReference type="PANTHER" id="PTHR43420:SF12">
    <property type="entry name" value="N-ACETYLTRANSFERASE DOMAIN-CONTAINING PROTEIN"/>
    <property type="match status" value="1"/>
</dbReference>
<dbReference type="Pfam" id="PF24553">
    <property type="entry name" value="Rv0428c_C"/>
    <property type="match status" value="1"/>
</dbReference>
<evidence type="ECO:0000313" key="4">
    <source>
        <dbReference type="EMBL" id="GAA4185014.1"/>
    </source>
</evidence>